<evidence type="ECO:0000256" key="1">
    <source>
        <dbReference type="SAM" id="Phobius"/>
    </source>
</evidence>
<dbReference type="InterPro" id="IPR000366">
    <property type="entry name" value="GPCR_STE2"/>
</dbReference>
<organism evidence="2 3">
    <name type="scientific">Lachnellula suecica</name>
    <dbReference type="NCBI Taxonomy" id="602035"/>
    <lineage>
        <taxon>Eukaryota</taxon>
        <taxon>Fungi</taxon>
        <taxon>Dikarya</taxon>
        <taxon>Ascomycota</taxon>
        <taxon>Pezizomycotina</taxon>
        <taxon>Leotiomycetes</taxon>
        <taxon>Helotiales</taxon>
        <taxon>Lachnaceae</taxon>
        <taxon>Lachnellula</taxon>
    </lineage>
</organism>
<dbReference type="GO" id="GO:0004932">
    <property type="term" value="F:mating-type factor pheromone receptor activity"/>
    <property type="evidence" value="ECO:0007669"/>
    <property type="project" value="InterPro"/>
</dbReference>
<dbReference type="GO" id="GO:0000750">
    <property type="term" value="P:pheromone-dependent signal transduction involved in conjugation with cellular fusion"/>
    <property type="evidence" value="ECO:0007669"/>
    <property type="project" value="TreeGrafter"/>
</dbReference>
<feature type="transmembrane region" description="Helical" evidence="1">
    <location>
        <begin position="241"/>
        <end position="261"/>
    </location>
</feature>
<keyword evidence="3" id="KW-1185">Reference proteome</keyword>
<dbReference type="PANTHER" id="PTHR28009:SF1">
    <property type="entry name" value="PHEROMONE ALPHA FACTOR RECEPTOR"/>
    <property type="match status" value="1"/>
</dbReference>
<name>A0A8T9CBW5_9HELO</name>
<feature type="transmembrane region" description="Helical" evidence="1">
    <location>
        <begin position="43"/>
        <end position="67"/>
    </location>
</feature>
<keyword evidence="1" id="KW-0812">Transmembrane</keyword>
<dbReference type="CDD" id="cd14939">
    <property type="entry name" value="7tmD_STE2"/>
    <property type="match status" value="1"/>
</dbReference>
<feature type="transmembrane region" description="Helical" evidence="1">
    <location>
        <begin position="121"/>
        <end position="146"/>
    </location>
</feature>
<dbReference type="PRINTS" id="PR00250">
    <property type="entry name" value="GPCRSTE2"/>
</dbReference>
<feature type="transmembrane region" description="Helical" evidence="1">
    <location>
        <begin position="79"/>
        <end position="101"/>
    </location>
</feature>
<dbReference type="AlphaFoldDB" id="A0A8T9CBW5"/>
<dbReference type="InterPro" id="IPR027458">
    <property type="entry name" value="STE2_TM1-TM2_sf"/>
</dbReference>
<dbReference type="Proteomes" id="UP000469558">
    <property type="component" value="Unassembled WGS sequence"/>
</dbReference>
<dbReference type="EMBL" id="QGMK01000295">
    <property type="protein sequence ID" value="TVY82622.1"/>
    <property type="molecule type" value="Genomic_DNA"/>
</dbReference>
<evidence type="ECO:0000313" key="2">
    <source>
        <dbReference type="EMBL" id="TVY82622.1"/>
    </source>
</evidence>
<dbReference type="Gene3D" id="1.10.287.920">
    <property type="entry name" value="Pheromone alpha factor receptor"/>
    <property type="match status" value="1"/>
</dbReference>
<dbReference type="Pfam" id="PF02116">
    <property type="entry name" value="STE2"/>
    <property type="match status" value="1"/>
</dbReference>
<dbReference type="GO" id="GO:0038038">
    <property type="term" value="C:G protein-coupled receptor homodimeric complex"/>
    <property type="evidence" value="ECO:0007669"/>
    <property type="project" value="TreeGrafter"/>
</dbReference>
<keyword evidence="1" id="KW-0472">Membrane</keyword>
<dbReference type="OrthoDB" id="5402633at2759"/>
<dbReference type="PANTHER" id="PTHR28009">
    <property type="entry name" value="PHEROMONE ALPHA FACTOR RECEPTOR"/>
    <property type="match status" value="1"/>
</dbReference>
<proteinExistence type="predicted"/>
<feature type="transmembrane region" description="Helical" evidence="1">
    <location>
        <begin position="158"/>
        <end position="179"/>
    </location>
</feature>
<keyword evidence="1" id="KW-1133">Transmembrane helix</keyword>
<feature type="transmembrane region" description="Helical" evidence="1">
    <location>
        <begin position="273"/>
        <end position="293"/>
    </location>
</feature>
<gene>
    <name evidence="2" type="primary">STE2</name>
    <name evidence="2" type="ORF">LSUE1_G003110</name>
</gene>
<reference evidence="2 3" key="1">
    <citation type="submission" date="2018-05" db="EMBL/GenBank/DDBJ databases">
        <title>Genome sequencing and assembly of the regulated plant pathogen Lachnellula willkommii and related sister species for the development of diagnostic species identification markers.</title>
        <authorList>
            <person name="Giroux E."/>
            <person name="Bilodeau G."/>
        </authorList>
    </citation>
    <scope>NUCLEOTIDE SEQUENCE [LARGE SCALE GENOMIC DNA]</scope>
    <source>
        <strain evidence="2 3">CBS 268.59</strain>
    </source>
</reference>
<sequence>MNSTSSTADFNPYTQNITFLLSDGITPYSVSLSTVDYYRYQDIGMAISFGAQFGACILMLFCILLLTTTSKRWSVLFNLNLACLFTGFLSRLFLALFYLGTYEKFYTYFSPETPQVPTSDTAVSIISAILPIFLTVFVNLSLLLQAHTVLKTVTGKPVRYAATFFSSLVFLNAMGWRFAESVLNVRAIVDGVTFYEYTWLINGSLASETVSIWYFSVVFTTKLFVNIVARRHLNQPSWSKMEVITVMGLGTMVIPSIFAIVEWIHPDSFPQAGSLTNFFVIVLLPLSSLWASVTPNSPSCSLRNPGDIDSNQNSANGSKSFGEKFGSISTGISSKFTFKDRRKSSVVPSIIPLTSPPEASTGMLRSVSPLRRDSTEMDLERLGIRVERSYSIHSARD</sequence>
<keyword evidence="2" id="KW-0675">Receptor</keyword>
<comment type="caution">
    <text evidence="2">The sequence shown here is derived from an EMBL/GenBank/DDBJ whole genome shotgun (WGS) entry which is preliminary data.</text>
</comment>
<accession>A0A8T9CBW5</accession>
<protein>
    <submittedName>
        <fullName evidence="2">Pheromone alpha factor receptor</fullName>
    </submittedName>
</protein>
<evidence type="ECO:0000313" key="3">
    <source>
        <dbReference type="Proteomes" id="UP000469558"/>
    </source>
</evidence>
<feature type="transmembrane region" description="Helical" evidence="1">
    <location>
        <begin position="212"/>
        <end position="229"/>
    </location>
</feature>